<organism evidence="2 3">
    <name type="scientific">Actinidia rufa</name>
    <dbReference type="NCBI Taxonomy" id="165716"/>
    <lineage>
        <taxon>Eukaryota</taxon>
        <taxon>Viridiplantae</taxon>
        <taxon>Streptophyta</taxon>
        <taxon>Embryophyta</taxon>
        <taxon>Tracheophyta</taxon>
        <taxon>Spermatophyta</taxon>
        <taxon>Magnoliopsida</taxon>
        <taxon>eudicotyledons</taxon>
        <taxon>Gunneridae</taxon>
        <taxon>Pentapetalae</taxon>
        <taxon>asterids</taxon>
        <taxon>Ericales</taxon>
        <taxon>Actinidiaceae</taxon>
        <taxon>Actinidia</taxon>
    </lineage>
</organism>
<dbReference type="AlphaFoldDB" id="A0A7J0F5Z9"/>
<sequence>MPPIPTLPKVTLPSLPAMPTLPTAMLPPPLPTMPTLPKPTLPPLPNTQIPSSFPKYSNIANHACCSEGDSATAAGYFSAYNPNDDASNSFLSPTSV</sequence>
<feature type="compositionally biased region" description="Pro residues" evidence="1">
    <location>
        <begin position="26"/>
        <end position="45"/>
    </location>
</feature>
<feature type="region of interest" description="Disordered" evidence="1">
    <location>
        <begin position="26"/>
        <end position="49"/>
    </location>
</feature>
<gene>
    <name evidence="2" type="ORF">Acr_09g0005170</name>
</gene>
<reference evidence="2 3" key="1">
    <citation type="submission" date="2019-07" db="EMBL/GenBank/DDBJ databases">
        <title>De Novo Assembly of kiwifruit Actinidia rufa.</title>
        <authorList>
            <person name="Sugita-Konishi S."/>
            <person name="Sato K."/>
            <person name="Mori E."/>
            <person name="Abe Y."/>
            <person name="Kisaki G."/>
            <person name="Hamano K."/>
            <person name="Suezawa K."/>
            <person name="Otani M."/>
            <person name="Fukuda T."/>
            <person name="Manabe T."/>
            <person name="Gomi K."/>
            <person name="Tabuchi M."/>
            <person name="Akimitsu K."/>
            <person name="Kataoka I."/>
        </authorList>
    </citation>
    <scope>NUCLEOTIDE SEQUENCE [LARGE SCALE GENOMIC DNA]</scope>
    <source>
        <strain evidence="3">cv. Fuchu</strain>
    </source>
</reference>
<keyword evidence="3" id="KW-1185">Reference proteome</keyword>
<dbReference type="EMBL" id="BJWL01000009">
    <property type="protein sequence ID" value="GFY94071.1"/>
    <property type="molecule type" value="Genomic_DNA"/>
</dbReference>
<dbReference type="Proteomes" id="UP000585474">
    <property type="component" value="Unassembled WGS sequence"/>
</dbReference>
<name>A0A7J0F5Z9_9ERIC</name>
<evidence type="ECO:0000313" key="2">
    <source>
        <dbReference type="EMBL" id="GFY94071.1"/>
    </source>
</evidence>
<comment type="caution">
    <text evidence="2">The sequence shown here is derived from an EMBL/GenBank/DDBJ whole genome shotgun (WGS) entry which is preliminary data.</text>
</comment>
<evidence type="ECO:0000256" key="1">
    <source>
        <dbReference type="SAM" id="MobiDB-lite"/>
    </source>
</evidence>
<evidence type="ECO:0008006" key="4">
    <source>
        <dbReference type="Google" id="ProtNLM"/>
    </source>
</evidence>
<accession>A0A7J0F5Z9</accession>
<proteinExistence type="predicted"/>
<protein>
    <recommendedName>
        <fullName evidence="4">Hydroxyproline-rich glycoprotein family protein</fullName>
    </recommendedName>
</protein>
<evidence type="ECO:0000313" key="3">
    <source>
        <dbReference type="Proteomes" id="UP000585474"/>
    </source>
</evidence>